<dbReference type="RefSeq" id="WP_084746863.1">
    <property type="nucleotide sequence ID" value="NZ_CP020563.1"/>
</dbReference>
<dbReference type="InterPro" id="IPR001387">
    <property type="entry name" value="Cro/C1-type_HTH"/>
</dbReference>
<reference evidence="2 3" key="1">
    <citation type="submission" date="2017-04" db="EMBL/GenBank/DDBJ databases">
        <title>The complete genome sequence of Streptomyces albolongus YIM 101047, the producer of novel bafilomycins and novel odoriferous sesquiterpenoids.</title>
        <authorList>
            <person name="Yin M."/>
            <person name="Jiang Y."/>
        </authorList>
    </citation>
    <scope>NUCLEOTIDE SEQUENCE [LARGE SCALE GENOMIC DNA]</scope>
    <source>
        <strain evidence="2 3">YIM 101047</strain>
    </source>
</reference>
<keyword evidence="3" id="KW-1185">Reference proteome</keyword>
<dbReference type="PROSITE" id="PS50943">
    <property type="entry name" value="HTH_CROC1"/>
    <property type="match status" value="1"/>
</dbReference>
<organism evidence="2 3">
    <name type="scientific">Kitasatospora albolonga</name>
    <dbReference type="NCBI Taxonomy" id="68173"/>
    <lineage>
        <taxon>Bacteria</taxon>
        <taxon>Bacillati</taxon>
        <taxon>Actinomycetota</taxon>
        <taxon>Actinomycetes</taxon>
        <taxon>Kitasatosporales</taxon>
        <taxon>Streptomycetaceae</taxon>
        <taxon>Kitasatospora</taxon>
    </lineage>
</organism>
<sequence length="280" mass="30599">MTAPTVRRRRLGSGLRRLREDAKLTLEEVESRTGLSASKVSRLESATRGARPVDVEVLMNAYGLVDSEVRAFLLTLARDGGKRGWWQSYDLVPVYADLIGLESDASSVNSYEPLLIPGLLQTAAYARAVIGAISMTAPPEEIAPLVEVRMARQSVLTRPKPLRLRAIIHEAALTARAPGHGVMRDQLQRLLDVAEYPHVTIQVLPADAELHPGTAGGFTILSFGQPGLDVTLLEHLDSSLYIEEPADVARYSEAYERLTATALPFEKSLSLIASKKEAHQ</sequence>
<gene>
    <name evidence="2" type="ORF">B7C62_12900</name>
</gene>
<dbReference type="AlphaFoldDB" id="A0ABC8BRJ8"/>
<dbReference type="SMART" id="SM00530">
    <property type="entry name" value="HTH_XRE"/>
    <property type="match status" value="1"/>
</dbReference>
<proteinExistence type="predicted"/>
<evidence type="ECO:0000259" key="1">
    <source>
        <dbReference type="PROSITE" id="PS50943"/>
    </source>
</evidence>
<dbReference type="Gene3D" id="1.10.260.40">
    <property type="entry name" value="lambda repressor-like DNA-binding domains"/>
    <property type="match status" value="1"/>
</dbReference>
<dbReference type="InterPro" id="IPR043917">
    <property type="entry name" value="DUF5753"/>
</dbReference>
<protein>
    <recommendedName>
        <fullName evidence="1">HTH cro/C1-type domain-containing protein</fullName>
    </recommendedName>
</protein>
<evidence type="ECO:0000313" key="3">
    <source>
        <dbReference type="Proteomes" id="UP000192251"/>
    </source>
</evidence>
<dbReference type="CDD" id="cd00093">
    <property type="entry name" value="HTH_XRE"/>
    <property type="match status" value="1"/>
</dbReference>
<feature type="domain" description="HTH cro/C1-type" evidence="1">
    <location>
        <begin position="15"/>
        <end position="72"/>
    </location>
</feature>
<dbReference type="KEGG" id="kab:B7C62_12900"/>
<dbReference type="Proteomes" id="UP000192251">
    <property type="component" value="Chromosome"/>
</dbReference>
<dbReference type="Pfam" id="PF19054">
    <property type="entry name" value="DUF5753"/>
    <property type="match status" value="1"/>
</dbReference>
<dbReference type="EMBL" id="CP020563">
    <property type="protein sequence ID" value="ARF73064.1"/>
    <property type="molecule type" value="Genomic_DNA"/>
</dbReference>
<name>A0ABC8BRJ8_9ACTN</name>
<dbReference type="SUPFAM" id="SSF47413">
    <property type="entry name" value="lambda repressor-like DNA-binding domains"/>
    <property type="match status" value="1"/>
</dbReference>
<accession>A0ABC8BRJ8</accession>
<dbReference type="Pfam" id="PF13560">
    <property type="entry name" value="HTH_31"/>
    <property type="match status" value="1"/>
</dbReference>
<dbReference type="InterPro" id="IPR010982">
    <property type="entry name" value="Lambda_DNA-bd_dom_sf"/>
</dbReference>
<evidence type="ECO:0000313" key="2">
    <source>
        <dbReference type="EMBL" id="ARF73064.1"/>
    </source>
</evidence>